<dbReference type="KEGG" id="pstg:E8M01_32475"/>
<evidence type="ECO:0000313" key="1">
    <source>
        <dbReference type="EMBL" id="QCI68533.1"/>
    </source>
</evidence>
<dbReference type="AlphaFoldDB" id="A0A4D7BD74"/>
<proteinExistence type="predicted"/>
<reference evidence="1 2" key="1">
    <citation type="submission" date="2019-04" db="EMBL/GenBank/DDBJ databases">
        <title>Phreatobacter aquaticus sp. nov.</title>
        <authorList>
            <person name="Choi A."/>
        </authorList>
    </citation>
    <scope>NUCLEOTIDE SEQUENCE [LARGE SCALE GENOMIC DNA]</scope>
    <source>
        <strain evidence="1 2">KCTC 52518</strain>
    </source>
</reference>
<evidence type="ECO:0008006" key="3">
    <source>
        <dbReference type="Google" id="ProtNLM"/>
    </source>
</evidence>
<accession>A0A4D7BD74</accession>
<dbReference type="RefSeq" id="WP_136963952.1">
    <property type="nucleotide sequence ID" value="NZ_CP039690.1"/>
</dbReference>
<name>A0A4D7BD74_9HYPH</name>
<dbReference type="Proteomes" id="UP000298781">
    <property type="component" value="Chromosome"/>
</dbReference>
<gene>
    <name evidence="1" type="ORF">E8M01_32475</name>
</gene>
<protein>
    <recommendedName>
        <fullName evidence="3">RidA family protein</fullName>
    </recommendedName>
</protein>
<evidence type="ECO:0000313" key="2">
    <source>
        <dbReference type="Proteomes" id="UP000298781"/>
    </source>
</evidence>
<dbReference type="OrthoDB" id="8125412at2"/>
<organism evidence="1 2">
    <name type="scientific">Phreatobacter stygius</name>
    <dbReference type="NCBI Taxonomy" id="1940610"/>
    <lineage>
        <taxon>Bacteria</taxon>
        <taxon>Pseudomonadati</taxon>
        <taxon>Pseudomonadota</taxon>
        <taxon>Alphaproteobacteria</taxon>
        <taxon>Hyphomicrobiales</taxon>
        <taxon>Phreatobacteraceae</taxon>
        <taxon>Phreatobacter</taxon>
    </lineage>
</organism>
<dbReference type="EMBL" id="CP039690">
    <property type="protein sequence ID" value="QCI68533.1"/>
    <property type="molecule type" value="Genomic_DNA"/>
</dbReference>
<sequence>MTEVIDFATGGYKFIKGVSQYSAGVAALPGFRLERVRFASPVPLAEGFRRIAEIIKAAGRSLTAFAACELRSPAPFTEQGFVAFNSVYITTLKEWGLFENGLNPIARSNVCPEVLPPSEPSFYAFSFTTVAPDAAPSFVVAGSGEAPEGHATYADHIVSRGDLSQEGLRAKARFVLAEMERRMAALGFTWADATASQLYTVHNVHPFLADEIARRGAMRAGLTWHFNRPPVQELEYEMDCRGLAIEHVA</sequence>
<keyword evidence="2" id="KW-1185">Reference proteome</keyword>